<dbReference type="GO" id="GO:0005634">
    <property type="term" value="C:nucleus"/>
    <property type="evidence" value="ECO:0007669"/>
    <property type="project" value="UniProtKB-ARBA"/>
</dbReference>
<dbReference type="GO" id="GO:0000786">
    <property type="term" value="C:nucleosome"/>
    <property type="evidence" value="ECO:0007669"/>
    <property type="project" value="InterPro"/>
</dbReference>
<comment type="function">
    <text evidence="1">Core component of nucleosome. Nucleosomes wrap and compact DNA into chromatin, limiting DNA accessibility to the cellular machineries which require DNA as a template. Histones thereby play a central role in transcription regulation, DNA repair, DNA replication and chromosomal stability. DNA accessibility is regulated via a complex set of post-translational modifications of histones, also called histone code, and nucleosome remodeling.</text>
</comment>
<dbReference type="PRINTS" id="PR00621">
    <property type="entry name" value="HISTONEH2B"/>
</dbReference>
<feature type="domain" description="Core Histone H2A/H2B/H3" evidence="5">
    <location>
        <begin position="32"/>
        <end position="107"/>
    </location>
</feature>
<evidence type="ECO:0000256" key="4">
    <source>
        <dbReference type="SAM" id="MobiDB-lite"/>
    </source>
</evidence>
<protein>
    <submittedName>
        <fullName evidence="6">MgH2B</fullName>
    </submittedName>
</protein>
<evidence type="ECO:0000313" key="6">
    <source>
        <dbReference type="EMBL" id="CUT18449.1"/>
    </source>
</evidence>
<evidence type="ECO:0000256" key="3">
    <source>
        <dbReference type="ARBA" id="ARBA00011538"/>
    </source>
</evidence>
<name>A0A0U5KM31_LILDA</name>
<dbReference type="InterPro" id="IPR007125">
    <property type="entry name" value="H2A/H2B/H3"/>
</dbReference>
<dbReference type="PANTHER" id="PTHR23428">
    <property type="entry name" value="HISTONE H2B"/>
    <property type="match status" value="1"/>
</dbReference>
<dbReference type="FunFam" id="1.10.20.10:FF:000043">
    <property type="entry name" value="Histone H2B"/>
    <property type="match status" value="1"/>
</dbReference>
<dbReference type="Pfam" id="PF00125">
    <property type="entry name" value="Histone"/>
    <property type="match status" value="1"/>
</dbReference>
<dbReference type="EMBL" id="LN906619">
    <property type="protein sequence ID" value="CUT18449.1"/>
    <property type="molecule type" value="mRNA"/>
</dbReference>
<sequence>MPPRRKKTAAGAAAGGKAAAAAVGKAGFMPPKKPKKGKKKTPIMRYKRYIYKVLKQVRPELGISEKSTMIMNNFVAHNFQNIAKEASILAYYSKKRTITVDELKAAVAMVLPNLLADYANRDGEKAVSNFEGEASAKKSQGRKRGRGQQA</sequence>
<feature type="region of interest" description="Disordered" evidence="4">
    <location>
        <begin position="128"/>
        <end position="150"/>
    </location>
</feature>
<dbReference type="GO" id="GO:0003677">
    <property type="term" value="F:DNA binding"/>
    <property type="evidence" value="ECO:0007669"/>
    <property type="project" value="InterPro"/>
</dbReference>
<feature type="compositionally biased region" description="Basic residues" evidence="4">
    <location>
        <begin position="139"/>
        <end position="150"/>
    </location>
</feature>
<reference evidence="6" key="1">
    <citation type="submission" date="2015-11" db="EMBL/GenBank/DDBJ databases">
        <authorList>
            <person name="Zhang Y."/>
            <person name="Guo Z."/>
        </authorList>
    </citation>
    <scope>NUCLEOTIDE SEQUENCE</scope>
    <source>
        <tissue evidence="6">Pollen</tissue>
    </source>
</reference>
<dbReference type="CDD" id="cd22910">
    <property type="entry name" value="HFD_H2B"/>
    <property type="match status" value="1"/>
</dbReference>
<comment type="subunit">
    <text evidence="3">The nucleosome is a histone octamer containing two molecules each of H2A, H2B, H3 and H4 assembled in one H3-H4 heterotetramer and two H2A-H2B heterodimers. The octamer wraps approximately 147 bp of DNA.</text>
</comment>
<dbReference type="SMART" id="SM00427">
    <property type="entry name" value="H2B"/>
    <property type="match status" value="1"/>
</dbReference>
<dbReference type="InterPro" id="IPR009072">
    <property type="entry name" value="Histone-fold"/>
</dbReference>
<reference evidence="6" key="2">
    <citation type="submission" date="2016-01" db="EMBL/GenBank/DDBJ databases">
        <title>Proteomic analysis reveals the differential histone programmes between male germline cells and vegetative cells.</title>
        <authorList>
            <person name="Tai W."/>
            <person name="Hao Y."/>
        </authorList>
    </citation>
    <scope>NUCLEOTIDE SEQUENCE</scope>
    <source>
        <tissue evidence="6">Pollen</tissue>
    </source>
</reference>
<evidence type="ECO:0000256" key="1">
    <source>
        <dbReference type="ARBA" id="ARBA00002001"/>
    </source>
</evidence>
<accession>A0A0U5KM31</accession>
<gene>
    <name evidence="6" type="primary">histone</name>
</gene>
<dbReference type="AlphaFoldDB" id="A0A0U5KM31"/>
<dbReference type="InterPro" id="IPR000558">
    <property type="entry name" value="Histone_H2B"/>
</dbReference>
<dbReference type="GO" id="GO:0046982">
    <property type="term" value="F:protein heterodimerization activity"/>
    <property type="evidence" value="ECO:0007669"/>
    <property type="project" value="InterPro"/>
</dbReference>
<dbReference type="Gene3D" id="1.10.20.10">
    <property type="entry name" value="Histone, subunit A"/>
    <property type="match status" value="1"/>
</dbReference>
<dbReference type="SUPFAM" id="SSF47113">
    <property type="entry name" value="Histone-fold"/>
    <property type="match status" value="1"/>
</dbReference>
<comment type="similarity">
    <text evidence="2">Belongs to the histone H2B family.</text>
</comment>
<evidence type="ECO:0000259" key="5">
    <source>
        <dbReference type="Pfam" id="PF00125"/>
    </source>
</evidence>
<evidence type="ECO:0000256" key="2">
    <source>
        <dbReference type="ARBA" id="ARBA00006846"/>
    </source>
</evidence>
<organism evidence="6">
    <name type="scientific">Lilium davidii var. unicolor</name>
    <dbReference type="NCBI Taxonomy" id="1473204"/>
    <lineage>
        <taxon>Eukaryota</taxon>
        <taxon>Viridiplantae</taxon>
        <taxon>Streptophyta</taxon>
        <taxon>Embryophyta</taxon>
        <taxon>Tracheophyta</taxon>
        <taxon>Spermatophyta</taxon>
        <taxon>Magnoliopsida</taxon>
        <taxon>Liliopsida</taxon>
        <taxon>Liliales</taxon>
        <taxon>Liliaceae</taxon>
        <taxon>Lilium</taxon>
    </lineage>
</organism>
<proteinExistence type="evidence at transcript level"/>
<dbReference type="GO" id="GO:0030527">
    <property type="term" value="F:structural constituent of chromatin"/>
    <property type="evidence" value="ECO:0007669"/>
    <property type="project" value="InterPro"/>
</dbReference>